<evidence type="ECO:0000313" key="2">
    <source>
        <dbReference type="Proteomes" id="UP000285981"/>
    </source>
</evidence>
<dbReference type="Proteomes" id="UP000285981">
    <property type="component" value="Unassembled WGS sequence"/>
</dbReference>
<dbReference type="EMBL" id="QRVU01000052">
    <property type="protein sequence ID" value="RGS69486.1"/>
    <property type="molecule type" value="Genomic_DNA"/>
</dbReference>
<accession>A0A412KLW5</accession>
<comment type="caution">
    <text evidence="1">The sequence shown here is derived from an EMBL/GenBank/DDBJ whole genome shotgun (WGS) entry which is preliminary data.</text>
</comment>
<organism evidence="1 2">
    <name type="scientific">Dorea formicigenerans</name>
    <dbReference type="NCBI Taxonomy" id="39486"/>
    <lineage>
        <taxon>Bacteria</taxon>
        <taxon>Bacillati</taxon>
        <taxon>Bacillota</taxon>
        <taxon>Clostridia</taxon>
        <taxon>Lachnospirales</taxon>
        <taxon>Lachnospiraceae</taxon>
        <taxon>Dorea</taxon>
    </lineage>
</organism>
<protein>
    <recommendedName>
        <fullName evidence="3">HNH endonuclease 5 domain-containing protein</fullName>
    </recommendedName>
</protein>
<feature type="non-terminal residue" evidence="1">
    <location>
        <position position="251"/>
    </location>
</feature>
<gene>
    <name evidence="1" type="ORF">DWX78_10575</name>
</gene>
<proteinExistence type="predicted"/>
<name>A0A412KLW5_9FIRM</name>
<dbReference type="AlphaFoldDB" id="A0A412KLW5"/>
<evidence type="ECO:0008006" key="3">
    <source>
        <dbReference type="Google" id="ProtNLM"/>
    </source>
</evidence>
<reference evidence="1 2" key="1">
    <citation type="submission" date="2018-08" db="EMBL/GenBank/DDBJ databases">
        <title>A genome reference for cultivated species of the human gut microbiota.</title>
        <authorList>
            <person name="Zou Y."/>
            <person name="Xue W."/>
            <person name="Luo G."/>
        </authorList>
    </citation>
    <scope>NUCLEOTIDE SEQUENCE [LARGE SCALE GENOMIC DNA]</scope>
    <source>
        <strain evidence="1 2">AF21-25</strain>
    </source>
</reference>
<evidence type="ECO:0000313" key="1">
    <source>
        <dbReference type="EMBL" id="RGS69486.1"/>
    </source>
</evidence>
<sequence>MANKRECVFCGNTNLSKEHIFAQWLLKELNIFNNDVLMTHANIAGMPISNRKHAFSKLVNGLVCETCNNGWMSQLEGDCQNHIINLMNMNELETELAFLNEHHETVAKWAFKNVILLNSATNYRHLVPDEHYKELYSGKIPEGVFIDLAFCKSNPTIEWRQTHGGMILKDRNIPFNPNAKRYHITFQIKNLLLKVTYYESLNNTFYEDEGAVRLYPFLVFLPYNTCISLSILTSSDLFSSIYILYVLFKFF</sequence>